<dbReference type="InterPro" id="IPR050266">
    <property type="entry name" value="AB_hydrolase_sf"/>
</dbReference>
<dbReference type="PANTHER" id="PTHR43798">
    <property type="entry name" value="MONOACYLGLYCEROL LIPASE"/>
    <property type="match status" value="1"/>
</dbReference>
<evidence type="ECO:0000259" key="2">
    <source>
        <dbReference type="Pfam" id="PF00561"/>
    </source>
</evidence>
<keyword evidence="1" id="KW-0812">Transmembrane</keyword>
<dbReference type="RefSeq" id="WP_228856958.1">
    <property type="nucleotide sequence ID" value="NZ_AP024086.1"/>
</dbReference>
<protein>
    <submittedName>
        <fullName evidence="3">Haloalkane dehalogenase</fullName>
    </submittedName>
</protein>
<dbReference type="Proteomes" id="UP000826725">
    <property type="component" value="Chromosome"/>
</dbReference>
<evidence type="ECO:0000313" key="3">
    <source>
        <dbReference type="EMBL" id="BCL60875.1"/>
    </source>
</evidence>
<gene>
    <name evidence="3" type="ORF">DGMP_15680</name>
</gene>
<keyword evidence="1" id="KW-0472">Membrane</keyword>
<keyword evidence="1" id="KW-1133">Transmembrane helix</keyword>
<organism evidence="3 4">
    <name type="scientific">Desulfomarina profundi</name>
    <dbReference type="NCBI Taxonomy" id="2772557"/>
    <lineage>
        <taxon>Bacteria</taxon>
        <taxon>Pseudomonadati</taxon>
        <taxon>Thermodesulfobacteriota</taxon>
        <taxon>Desulfobulbia</taxon>
        <taxon>Desulfobulbales</taxon>
        <taxon>Desulfobulbaceae</taxon>
        <taxon>Desulfomarina</taxon>
    </lineage>
</organism>
<dbReference type="AlphaFoldDB" id="A0A8D5JP47"/>
<dbReference type="GO" id="GO:0016020">
    <property type="term" value="C:membrane"/>
    <property type="evidence" value="ECO:0007669"/>
    <property type="project" value="TreeGrafter"/>
</dbReference>
<accession>A0A8D5JP47</accession>
<sequence>MKTKYPEYPFKSRFLSLKDGNLHYIDEGQGPVVIMVHGNPTWSYYYRRLISLLRKQYRVIAPDHLGCGLSDKPADYQYNLAGHIDNLAELLKHLKIKRFSMVVHDWGGAIGFGYAVDHPEMIERLVVMNSAAFRSNRMPLRIGICRIPLLGDFLVRKLNGFAGSARFMAVRKKLPEKVAAAYLAPYDSWENRIAVFRFVKDIPMNKRHPSYNRLVAIENGLERLKKRNIPCFSFGEGRIFASMILFSTSGLIDFLIAKPIIFLMQAIMFLKTHFRKSNLLLRFFLS</sequence>
<reference evidence="3" key="1">
    <citation type="submission" date="2020-09" db="EMBL/GenBank/DDBJ databases">
        <title>Desulfogranum mesoprofundum gen. nov., sp. nov., a novel mesophilic, sulfate-reducing chemolithoautotroph isolated from a deep-sea hydrothermal vent chimney in the Suiyo Seamount.</title>
        <authorList>
            <person name="Hashimoto Y."/>
            <person name="Nakagawa S."/>
        </authorList>
    </citation>
    <scope>NUCLEOTIDE SEQUENCE</scope>
    <source>
        <strain evidence="3">KT2</strain>
    </source>
</reference>
<proteinExistence type="predicted"/>
<dbReference type="EMBL" id="AP024086">
    <property type="protein sequence ID" value="BCL60875.1"/>
    <property type="molecule type" value="Genomic_DNA"/>
</dbReference>
<dbReference type="KEGG" id="dbk:DGMP_15680"/>
<dbReference type="Pfam" id="PF00561">
    <property type="entry name" value="Abhydrolase_1"/>
    <property type="match status" value="1"/>
</dbReference>
<dbReference type="InterPro" id="IPR000073">
    <property type="entry name" value="AB_hydrolase_1"/>
</dbReference>
<keyword evidence="4" id="KW-1185">Reference proteome</keyword>
<name>A0A8D5JP47_9BACT</name>
<dbReference type="PANTHER" id="PTHR43798:SF24">
    <property type="entry name" value="CIS-3-ALKYL-4-ALKYLOXETAN-2-ONE DECARBOXYLASE"/>
    <property type="match status" value="1"/>
</dbReference>
<feature type="domain" description="AB hydrolase-1" evidence="2">
    <location>
        <begin position="31"/>
        <end position="130"/>
    </location>
</feature>
<evidence type="ECO:0000313" key="4">
    <source>
        <dbReference type="Proteomes" id="UP000826725"/>
    </source>
</evidence>
<evidence type="ECO:0000256" key="1">
    <source>
        <dbReference type="SAM" id="Phobius"/>
    </source>
</evidence>
<feature type="transmembrane region" description="Helical" evidence="1">
    <location>
        <begin position="239"/>
        <end position="270"/>
    </location>
</feature>